<evidence type="ECO:0000256" key="1">
    <source>
        <dbReference type="SAM" id="Phobius"/>
    </source>
</evidence>
<protein>
    <submittedName>
        <fullName evidence="2">SJCHGC03292 protein</fullName>
    </submittedName>
</protein>
<dbReference type="EMBL" id="AY915178">
    <property type="protein sequence ID" value="AAX30399.1"/>
    <property type="molecule type" value="mRNA"/>
</dbReference>
<keyword evidence="1" id="KW-0472">Membrane</keyword>
<feature type="transmembrane region" description="Helical" evidence="1">
    <location>
        <begin position="16"/>
        <end position="35"/>
    </location>
</feature>
<sequence length="73" mass="8612">MLFNFSAIDSEVAFRYVYPLLFALFVCLILLAFCIDQIRRLYIHIKDEKYLVGRQLVNFRSSQSLVPASREIH</sequence>
<dbReference type="AlphaFoldDB" id="Q5BST6"/>
<accession>Q5BST6</accession>
<evidence type="ECO:0000313" key="2">
    <source>
        <dbReference type="EMBL" id="AAX30399.1"/>
    </source>
</evidence>
<keyword evidence="1" id="KW-1133">Transmembrane helix</keyword>
<reference evidence="2" key="1">
    <citation type="submission" date="2005-01" db="EMBL/GenBank/DDBJ databases">
        <authorList>
            <person name="Han Z."/>
        </authorList>
    </citation>
    <scope>NUCLEOTIDE SEQUENCE</scope>
</reference>
<organism evidence="2">
    <name type="scientific">Schistosoma japonicum</name>
    <name type="common">Blood fluke</name>
    <dbReference type="NCBI Taxonomy" id="6182"/>
    <lineage>
        <taxon>Eukaryota</taxon>
        <taxon>Metazoa</taxon>
        <taxon>Spiralia</taxon>
        <taxon>Lophotrochozoa</taxon>
        <taxon>Platyhelminthes</taxon>
        <taxon>Trematoda</taxon>
        <taxon>Digenea</taxon>
        <taxon>Strigeidida</taxon>
        <taxon>Schistosomatoidea</taxon>
        <taxon>Schistosomatidae</taxon>
        <taxon>Schistosoma</taxon>
    </lineage>
</organism>
<name>Q5BST6_SCHJA</name>
<proteinExistence type="evidence at transcript level"/>
<reference evidence="2" key="2">
    <citation type="journal article" date="2006" name="PLoS Pathog.">
        <title>New perspectives on host-parasite interplay by comparative transcriptomic and proteomic analyses of Schistosoma japonicum.</title>
        <authorList>
            <person name="Liu F."/>
            <person name="Lu J."/>
            <person name="Hu W."/>
            <person name="Wang S.Y."/>
            <person name="Cui S.J."/>
            <person name="Chi M."/>
            <person name="Yan Q."/>
            <person name="Wang X.R."/>
            <person name="Song H.D."/>
            <person name="Xu X.N."/>
            <person name="Wang J.J."/>
            <person name="Zhang X.L."/>
            <person name="Zhang X."/>
            <person name="Wang Z.Q."/>
            <person name="Xue C.L."/>
            <person name="Brindley P.J."/>
            <person name="McManus D.P."/>
            <person name="Yang P.Y."/>
            <person name="Feng Z."/>
            <person name="Chen Z."/>
            <person name="Han Z.G."/>
        </authorList>
    </citation>
    <scope>NUCLEOTIDE SEQUENCE</scope>
</reference>
<keyword evidence="1" id="KW-0812">Transmembrane</keyword>